<dbReference type="Proteomes" id="UP000001299">
    <property type="component" value="Chromosome 1"/>
</dbReference>
<evidence type="ECO:0000313" key="2">
    <source>
        <dbReference type="Proteomes" id="UP000001299"/>
    </source>
</evidence>
<dbReference type="Gene3D" id="1.10.1200.10">
    <property type="entry name" value="ACP-like"/>
    <property type="match status" value="1"/>
</dbReference>
<dbReference type="InterPro" id="IPR036736">
    <property type="entry name" value="ACP-like_sf"/>
</dbReference>
<sequence length="78" mass="9074">MTNYEKYLEAFVECFSVTTEQAIGLKYQDVKEWDSVGHMDLIATLEESFDIMMEMDDVIDFSSFEKGIEIIKKYGVDI</sequence>
<dbReference type="EMBL" id="CP001810">
    <property type="protein sequence ID" value="ADL34925.1"/>
    <property type="molecule type" value="Genomic_DNA"/>
</dbReference>
<keyword evidence="2" id="KW-1185">Reference proteome</keyword>
<dbReference type="eggNOG" id="COG0236">
    <property type="taxonomic scope" value="Bacteria"/>
</dbReference>
<protein>
    <submittedName>
        <fullName evidence="1">Acyl carrier protein</fullName>
    </submittedName>
</protein>
<dbReference type="AlphaFoldDB" id="E0RX17"/>
<reference evidence="1 2" key="1">
    <citation type="journal article" date="2010" name="PLoS ONE">
        <title>The glycobiome of the rumen bacterium Butyrivibrio proteoclasticus B316(T) highlights adaptation to a polysaccharide-rich environment.</title>
        <authorList>
            <person name="Kelly W.J."/>
            <person name="Leahy S.C."/>
            <person name="Altermann E."/>
            <person name="Yeoman C.J."/>
            <person name="Dunne J.C."/>
            <person name="Kong Z."/>
            <person name="Pacheco D.M."/>
            <person name="Li D."/>
            <person name="Noel S.J."/>
            <person name="Moon C.D."/>
            <person name="Cookson A.L."/>
            <person name="Attwood G.T."/>
        </authorList>
    </citation>
    <scope>NUCLEOTIDE SEQUENCE [LARGE SCALE GENOMIC DNA]</scope>
    <source>
        <strain evidence="2">ATCC 51982 / DSM 14932 / B316</strain>
    </source>
</reference>
<proteinExistence type="predicted"/>
<dbReference type="STRING" id="515622.bpr_I2192"/>
<organism evidence="1 2">
    <name type="scientific">Butyrivibrio proteoclasticus (strain ATCC 51982 / DSM 14932 / B316)</name>
    <name type="common">Clostridium proteoclasticum</name>
    <dbReference type="NCBI Taxonomy" id="515622"/>
    <lineage>
        <taxon>Bacteria</taxon>
        <taxon>Bacillati</taxon>
        <taxon>Bacillota</taxon>
        <taxon>Clostridia</taxon>
        <taxon>Lachnospirales</taxon>
        <taxon>Lachnospiraceae</taxon>
        <taxon>Butyrivibrio</taxon>
    </lineage>
</organism>
<dbReference type="SUPFAM" id="SSF47336">
    <property type="entry name" value="ACP-like"/>
    <property type="match status" value="1"/>
</dbReference>
<gene>
    <name evidence="1" type="ordered locus">bpr_I2192</name>
</gene>
<accession>E0RX17</accession>
<dbReference type="RefSeq" id="WP_013281578.1">
    <property type="nucleotide sequence ID" value="NC_014387.1"/>
</dbReference>
<name>E0RX17_BUTPB</name>
<dbReference type="HOGENOM" id="CLU_108696_20_1_9"/>
<evidence type="ECO:0000313" key="1">
    <source>
        <dbReference type="EMBL" id="ADL34925.1"/>
    </source>
</evidence>
<dbReference type="KEGG" id="bpb:bpr_I2192"/>